<dbReference type="GO" id="GO:0046872">
    <property type="term" value="F:metal ion binding"/>
    <property type="evidence" value="ECO:0007669"/>
    <property type="project" value="UniProtKB-KW"/>
</dbReference>
<keyword evidence="2 7" id="KW-0812">Transmembrane</keyword>
<keyword evidence="6 7" id="KW-0472">Membrane</keyword>
<keyword evidence="10" id="KW-1185">Reference proteome</keyword>
<feature type="domain" description="P-type ATPase C-terminal" evidence="8">
    <location>
        <begin position="163"/>
        <end position="391"/>
    </location>
</feature>
<dbReference type="EMBL" id="KQ241914">
    <property type="protein sequence ID" value="KNC82576.1"/>
    <property type="molecule type" value="Genomic_DNA"/>
</dbReference>
<dbReference type="Proteomes" id="UP000054560">
    <property type="component" value="Unassembled WGS sequence"/>
</dbReference>
<feature type="transmembrane region" description="Helical" evidence="7">
    <location>
        <begin position="225"/>
        <end position="245"/>
    </location>
</feature>
<dbReference type="AlphaFoldDB" id="A0A0L0G1B0"/>
<dbReference type="GO" id="GO:0045332">
    <property type="term" value="P:phospholipid translocation"/>
    <property type="evidence" value="ECO:0007669"/>
    <property type="project" value="TreeGrafter"/>
</dbReference>
<dbReference type="GO" id="GO:0140326">
    <property type="term" value="F:ATPase-coupled intramembrane lipid transporter activity"/>
    <property type="evidence" value="ECO:0007669"/>
    <property type="project" value="TreeGrafter"/>
</dbReference>
<dbReference type="InterPro" id="IPR036412">
    <property type="entry name" value="HAD-like_sf"/>
</dbReference>
<dbReference type="Gene3D" id="3.40.50.1000">
    <property type="entry name" value="HAD superfamily/HAD-like"/>
    <property type="match status" value="1"/>
</dbReference>
<dbReference type="GO" id="GO:0006890">
    <property type="term" value="P:retrograde vesicle-mediated transport, Golgi to endoplasmic reticulum"/>
    <property type="evidence" value="ECO:0007669"/>
    <property type="project" value="TreeGrafter"/>
</dbReference>
<dbReference type="PANTHER" id="PTHR24092:SF5">
    <property type="entry name" value="PHOSPHOLIPID-TRANSPORTING ATPASE"/>
    <property type="match status" value="1"/>
</dbReference>
<evidence type="ECO:0000256" key="6">
    <source>
        <dbReference type="ARBA" id="ARBA00023136"/>
    </source>
</evidence>
<keyword evidence="3" id="KW-0479">Metal-binding</keyword>
<comment type="subcellular location">
    <subcellularLocation>
        <location evidence="1">Membrane</location>
        <topology evidence="1">Multi-pass membrane protein</topology>
    </subcellularLocation>
</comment>
<dbReference type="GO" id="GO:0005524">
    <property type="term" value="F:ATP binding"/>
    <property type="evidence" value="ECO:0007669"/>
    <property type="project" value="InterPro"/>
</dbReference>
<evidence type="ECO:0000313" key="10">
    <source>
        <dbReference type="Proteomes" id="UP000054560"/>
    </source>
</evidence>
<feature type="transmembrane region" description="Helical" evidence="7">
    <location>
        <begin position="330"/>
        <end position="349"/>
    </location>
</feature>
<dbReference type="STRING" id="667725.A0A0L0G1B0"/>
<dbReference type="InterPro" id="IPR032630">
    <property type="entry name" value="P_typ_ATPase_c"/>
</dbReference>
<dbReference type="NCBIfam" id="TIGR01494">
    <property type="entry name" value="ATPase_P-type"/>
    <property type="match status" value="1"/>
</dbReference>
<feature type="transmembrane region" description="Helical" evidence="7">
    <location>
        <begin position="197"/>
        <end position="219"/>
    </location>
</feature>
<protein>
    <recommendedName>
        <fullName evidence="8">P-type ATPase C-terminal domain-containing protein</fullName>
    </recommendedName>
</protein>
<sequence length="398" mass="44497">MVFSRRGRSRIRRTSLDSPRDHTYIRLSNSEPSFDDFHSSLSPVNSLDSDDSTGYDMNHTATHTNNTSMFNANSRSIFGGGGGGMEMREMDDDTEVIDVLGRKNSIEWKNQPSSLTKKMNLCWDRAWKLRCAGIGDGGNDVSMIQAADVGIGIVGKEGKQASLAADFSITKFKHVSRLFLWHGRNSYKRSSALAQFIIHRGLIISIIQAVFSAVFYYSAIALYQGLLMVGYATVYTMFPVFSLVLDEDVSSEIAMMYPELYNDLTKGRSLTLKTFIGWVIISTYQGGIIMLGALLLFGEGDFINIVAISFTALILTELLMVALTIHKWHWAMVVSELLSLGIYVLSMFVLTDYFDTRFITSPEFVWKTLVITLVSCVPLYVAKYVKHKLAPSSYAKLT</sequence>
<proteinExistence type="predicted"/>
<dbReference type="PANTHER" id="PTHR24092">
    <property type="entry name" value="PROBABLE PHOSPHOLIPID-TRANSPORTING ATPASE"/>
    <property type="match status" value="1"/>
</dbReference>
<dbReference type="GO" id="GO:0006897">
    <property type="term" value="P:endocytosis"/>
    <property type="evidence" value="ECO:0007669"/>
    <property type="project" value="TreeGrafter"/>
</dbReference>
<dbReference type="InterPro" id="IPR023214">
    <property type="entry name" value="HAD_sf"/>
</dbReference>
<keyword evidence="5 7" id="KW-1133">Transmembrane helix</keyword>
<dbReference type="SUPFAM" id="SSF81665">
    <property type="entry name" value="Calcium ATPase, transmembrane domain M"/>
    <property type="match status" value="1"/>
</dbReference>
<dbReference type="GO" id="GO:0005802">
    <property type="term" value="C:trans-Golgi network"/>
    <property type="evidence" value="ECO:0007669"/>
    <property type="project" value="TreeGrafter"/>
</dbReference>
<dbReference type="eggNOG" id="KOG0210">
    <property type="taxonomic scope" value="Eukaryota"/>
</dbReference>
<dbReference type="SUPFAM" id="SSF56784">
    <property type="entry name" value="HAD-like"/>
    <property type="match status" value="1"/>
</dbReference>
<evidence type="ECO:0000256" key="5">
    <source>
        <dbReference type="ARBA" id="ARBA00022989"/>
    </source>
</evidence>
<name>A0A0L0G1B0_9EUKA</name>
<dbReference type="Pfam" id="PF16212">
    <property type="entry name" value="PhoLip_ATPase_C"/>
    <property type="match status" value="1"/>
</dbReference>
<dbReference type="RefSeq" id="XP_014156478.1">
    <property type="nucleotide sequence ID" value="XM_014301003.1"/>
</dbReference>
<dbReference type="InterPro" id="IPR023298">
    <property type="entry name" value="ATPase_P-typ_TM_dom_sf"/>
</dbReference>
<dbReference type="GO" id="GO:0016887">
    <property type="term" value="F:ATP hydrolysis activity"/>
    <property type="evidence" value="ECO:0007669"/>
    <property type="project" value="InterPro"/>
</dbReference>
<dbReference type="InterPro" id="IPR001757">
    <property type="entry name" value="P_typ_ATPase"/>
</dbReference>
<evidence type="ECO:0000313" key="9">
    <source>
        <dbReference type="EMBL" id="KNC82576.1"/>
    </source>
</evidence>
<feature type="transmembrane region" description="Helical" evidence="7">
    <location>
        <begin position="275"/>
        <end position="296"/>
    </location>
</feature>
<dbReference type="OrthoDB" id="377733at2759"/>
<evidence type="ECO:0000256" key="2">
    <source>
        <dbReference type="ARBA" id="ARBA00022692"/>
    </source>
</evidence>
<accession>A0A0L0G1B0</accession>
<reference evidence="9 10" key="1">
    <citation type="submission" date="2011-02" db="EMBL/GenBank/DDBJ databases">
        <title>The Genome Sequence of Sphaeroforma arctica JP610.</title>
        <authorList>
            <consortium name="The Broad Institute Genome Sequencing Platform"/>
            <person name="Russ C."/>
            <person name="Cuomo C."/>
            <person name="Young S.K."/>
            <person name="Zeng Q."/>
            <person name="Gargeya S."/>
            <person name="Alvarado L."/>
            <person name="Berlin A."/>
            <person name="Chapman S.B."/>
            <person name="Chen Z."/>
            <person name="Freedman E."/>
            <person name="Gellesch M."/>
            <person name="Goldberg J."/>
            <person name="Griggs A."/>
            <person name="Gujja S."/>
            <person name="Heilman E."/>
            <person name="Heiman D."/>
            <person name="Howarth C."/>
            <person name="Mehta T."/>
            <person name="Neiman D."/>
            <person name="Pearson M."/>
            <person name="Roberts A."/>
            <person name="Saif S."/>
            <person name="Shea T."/>
            <person name="Shenoy N."/>
            <person name="Sisk P."/>
            <person name="Stolte C."/>
            <person name="Sykes S."/>
            <person name="White J."/>
            <person name="Yandava C."/>
            <person name="Burger G."/>
            <person name="Gray M.W."/>
            <person name="Holland P.W.H."/>
            <person name="King N."/>
            <person name="Lang F.B.F."/>
            <person name="Roger A.J."/>
            <person name="Ruiz-Trillo I."/>
            <person name="Haas B."/>
            <person name="Nusbaum C."/>
            <person name="Birren B."/>
        </authorList>
    </citation>
    <scope>NUCLEOTIDE SEQUENCE [LARGE SCALE GENOMIC DNA]</scope>
    <source>
        <strain evidence="9 10">JP610</strain>
    </source>
</reference>
<gene>
    <name evidence="9" type="ORF">SARC_05150</name>
</gene>
<evidence type="ECO:0000256" key="3">
    <source>
        <dbReference type="ARBA" id="ARBA00022723"/>
    </source>
</evidence>
<dbReference type="GeneID" id="25905654"/>
<evidence type="ECO:0000256" key="1">
    <source>
        <dbReference type="ARBA" id="ARBA00004141"/>
    </source>
</evidence>
<feature type="transmembrane region" description="Helical" evidence="7">
    <location>
        <begin position="364"/>
        <end position="382"/>
    </location>
</feature>
<organism evidence="9 10">
    <name type="scientific">Sphaeroforma arctica JP610</name>
    <dbReference type="NCBI Taxonomy" id="667725"/>
    <lineage>
        <taxon>Eukaryota</taxon>
        <taxon>Ichthyosporea</taxon>
        <taxon>Ichthyophonida</taxon>
        <taxon>Sphaeroforma</taxon>
    </lineage>
</organism>
<keyword evidence="4" id="KW-0460">Magnesium</keyword>
<feature type="transmembrane region" description="Helical" evidence="7">
    <location>
        <begin position="302"/>
        <end position="323"/>
    </location>
</feature>
<dbReference type="GO" id="GO:0005768">
    <property type="term" value="C:endosome"/>
    <property type="evidence" value="ECO:0007669"/>
    <property type="project" value="TreeGrafter"/>
</dbReference>
<evidence type="ECO:0000256" key="7">
    <source>
        <dbReference type="SAM" id="Phobius"/>
    </source>
</evidence>
<dbReference type="GO" id="GO:0005886">
    <property type="term" value="C:plasma membrane"/>
    <property type="evidence" value="ECO:0007669"/>
    <property type="project" value="TreeGrafter"/>
</dbReference>
<evidence type="ECO:0000259" key="8">
    <source>
        <dbReference type="Pfam" id="PF16212"/>
    </source>
</evidence>
<evidence type="ECO:0000256" key="4">
    <source>
        <dbReference type="ARBA" id="ARBA00022842"/>
    </source>
</evidence>